<dbReference type="SMART" id="SM00382">
    <property type="entry name" value="AAA"/>
    <property type="match status" value="2"/>
</dbReference>
<accession>A0A1A9GJ11</accession>
<dbReference type="InterPro" id="IPR017871">
    <property type="entry name" value="ABC_transporter-like_CS"/>
</dbReference>
<keyword evidence="1" id="KW-0547">Nucleotide-binding</keyword>
<dbReference type="PROSITE" id="PS50893">
    <property type="entry name" value="ABC_TRANSPORTER_2"/>
    <property type="match status" value="2"/>
</dbReference>
<dbReference type="Gene3D" id="3.40.50.300">
    <property type="entry name" value="P-loop containing nucleotide triphosphate hydrolases"/>
    <property type="match status" value="2"/>
</dbReference>
<feature type="region of interest" description="Disordered" evidence="4">
    <location>
        <begin position="500"/>
        <end position="533"/>
    </location>
</feature>
<dbReference type="GO" id="GO:0005524">
    <property type="term" value="F:ATP binding"/>
    <property type="evidence" value="ECO:0007669"/>
    <property type="project" value="UniProtKB-KW"/>
</dbReference>
<gene>
    <name evidence="6" type="ORF">I601_1877</name>
</gene>
<dbReference type="PROSITE" id="PS00211">
    <property type="entry name" value="ABC_TRANSPORTER_1"/>
    <property type="match status" value="1"/>
</dbReference>
<organism evidence="6 7">
    <name type="scientific">Nocardioides dokdonensis FR1436</name>
    <dbReference type="NCBI Taxonomy" id="1300347"/>
    <lineage>
        <taxon>Bacteria</taxon>
        <taxon>Bacillati</taxon>
        <taxon>Actinomycetota</taxon>
        <taxon>Actinomycetes</taxon>
        <taxon>Propionibacteriales</taxon>
        <taxon>Nocardioidaceae</taxon>
        <taxon>Nocardioides</taxon>
    </lineage>
</organism>
<dbReference type="PATRIC" id="fig|1300347.3.peg.1878"/>
<keyword evidence="7" id="KW-1185">Reference proteome</keyword>
<dbReference type="PANTHER" id="PTHR42855">
    <property type="entry name" value="ABC TRANSPORTER ATP-BINDING SUBUNIT"/>
    <property type="match status" value="1"/>
</dbReference>
<evidence type="ECO:0000256" key="2">
    <source>
        <dbReference type="ARBA" id="ARBA00022840"/>
    </source>
</evidence>
<dbReference type="Pfam" id="PF12848">
    <property type="entry name" value="ABC_tran_Xtn"/>
    <property type="match status" value="1"/>
</dbReference>
<evidence type="ECO:0000256" key="3">
    <source>
        <dbReference type="SAM" id="Coils"/>
    </source>
</evidence>
<keyword evidence="2 6" id="KW-0067">ATP-binding</keyword>
<dbReference type="KEGG" id="ndk:I601_1877"/>
<dbReference type="RefSeq" id="WP_068108572.1">
    <property type="nucleotide sequence ID" value="NZ_CP015079.1"/>
</dbReference>
<evidence type="ECO:0000313" key="7">
    <source>
        <dbReference type="Proteomes" id="UP000077868"/>
    </source>
</evidence>
<feature type="domain" description="ABC transporter" evidence="5">
    <location>
        <begin position="286"/>
        <end position="504"/>
    </location>
</feature>
<dbReference type="Pfam" id="PF00005">
    <property type="entry name" value="ABC_tran"/>
    <property type="match status" value="2"/>
</dbReference>
<dbReference type="InterPro" id="IPR051309">
    <property type="entry name" value="ABCF_ATPase"/>
</dbReference>
<feature type="coiled-coil region" evidence="3">
    <location>
        <begin position="540"/>
        <end position="588"/>
    </location>
</feature>
<protein>
    <submittedName>
        <fullName evidence="6">Putative ABC transporter ATP-binding protein</fullName>
    </submittedName>
</protein>
<dbReference type="InterPro" id="IPR027417">
    <property type="entry name" value="P-loop_NTPase"/>
</dbReference>
<evidence type="ECO:0000259" key="5">
    <source>
        <dbReference type="PROSITE" id="PS50893"/>
    </source>
</evidence>
<dbReference type="STRING" id="1300347.I601_1877"/>
<proteinExistence type="predicted"/>
<evidence type="ECO:0000313" key="6">
    <source>
        <dbReference type="EMBL" id="ANH38307.1"/>
    </source>
</evidence>
<name>A0A1A9GJ11_9ACTN</name>
<dbReference type="InterPro" id="IPR003593">
    <property type="entry name" value="AAA+_ATPase"/>
</dbReference>
<dbReference type="AlphaFoldDB" id="A0A1A9GJ11"/>
<evidence type="ECO:0000256" key="4">
    <source>
        <dbReference type="SAM" id="MobiDB-lite"/>
    </source>
</evidence>
<dbReference type="GO" id="GO:0016887">
    <property type="term" value="F:ATP hydrolysis activity"/>
    <property type="evidence" value="ECO:0007669"/>
    <property type="project" value="InterPro"/>
</dbReference>
<dbReference type="SUPFAM" id="SSF52540">
    <property type="entry name" value="P-loop containing nucleoside triphosphate hydrolases"/>
    <property type="match status" value="2"/>
</dbReference>
<dbReference type="CDD" id="cd03221">
    <property type="entry name" value="ABCF_EF-3"/>
    <property type="match status" value="2"/>
</dbReference>
<feature type="domain" description="ABC transporter" evidence="5">
    <location>
        <begin position="8"/>
        <end position="222"/>
    </location>
</feature>
<dbReference type="InterPro" id="IPR032781">
    <property type="entry name" value="ABC_tran_Xtn"/>
</dbReference>
<dbReference type="InterPro" id="IPR003439">
    <property type="entry name" value="ABC_transporter-like_ATP-bd"/>
</dbReference>
<sequence length="597" mass="65470">MAAPQNLLNLERVSKSYGVRPLLTDVSLGIAEGERIGIVGRNGDGKTTLLEVMTGLEEPDSGRVSMSRGLHVGYLHQGDELTDTHTVREAVLGGMDDHEWAADYRTREVVEELLAGVSLDRPVLGLSGGERRRCSLAALLLGEHDLIVLDEPTNHLDVEAVAWLARHLKKRPSAMVVVTHDRWFLDEVCQWTWEVHDGVVDAYEGGYAAHVLAKAERTRQASASEARRQNLAKKELAWLRRGAPARTAKPKFRIEAANALIEDVPPPRDRLELQKFATQRLGKQVIDVEHVDLQRGERTLLTDATWRLGPGDRVGLVGVNGAGKTSVLAMLAGDLAPSAGKVKHGRTISMRHLTQQLDDLDPNARVLPMVESYRRVVKTDGGEISATSMLERFGFTGDKLTARIGELSGGERRRFQLLMLLLEEPNVLLLDEPTNDLDIDTLNVLEDFLDAWPGTLIVVSHDRYFLERVTDSVWALLGDGQISMLPRGVDEYLERRAQGAASGSVTGGGGGVGASDVPASKRAKPGSAEERAARKAVTRVEKAMKRLDAREAELNALVLEHAQDHAKVATLGKELSTLAAEKDELELEWLEASELLE</sequence>
<evidence type="ECO:0000256" key="1">
    <source>
        <dbReference type="ARBA" id="ARBA00022741"/>
    </source>
</evidence>
<keyword evidence="3" id="KW-0175">Coiled coil</keyword>
<dbReference type="PANTHER" id="PTHR42855:SF1">
    <property type="entry name" value="ABC TRANSPORTER DOMAIN-CONTAINING PROTEIN"/>
    <property type="match status" value="1"/>
</dbReference>
<reference evidence="6 7" key="1">
    <citation type="submission" date="2016-03" db="EMBL/GenBank/DDBJ databases">
        <title>Complete genome sequence of a soil Actinobacterium, Nocardioides dokdonensis FR1436.</title>
        <authorList>
            <person name="Kwon S.-K."/>
            <person name="Kim K."/>
            <person name="Kim J.F."/>
        </authorList>
    </citation>
    <scope>NUCLEOTIDE SEQUENCE [LARGE SCALE GENOMIC DNA]</scope>
    <source>
        <strain evidence="6 7">FR1436</strain>
    </source>
</reference>
<dbReference type="OrthoDB" id="5592724at2"/>
<dbReference type="Proteomes" id="UP000077868">
    <property type="component" value="Chromosome"/>
</dbReference>
<dbReference type="EMBL" id="CP015079">
    <property type="protein sequence ID" value="ANH38307.1"/>
    <property type="molecule type" value="Genomic_DNA"/>
</dbReference>